<accession>A0A8J6C7Z0</accession>
<evidence type="ECO:0000256" key="9">
    <source>
        <dbReference type="ARBA" id="ARBA00023242"/>
    </source>
</evidence>
<reference evidence="13" key="1">
    <citation type="thesis" date="2020" institute="ProQuest LLC" country="789 East Eisenhower Parkway, Ann Arbor, MI, USA">
        <title>Comparative Genomics and Chromosome Evolution.</title>
        <authorList>
            <person name="Mudd A.B."/>
        </authorList>
    </citation>
    <scope>NUCLEOTIDE SEQUENCE</scope>
    <source>
        <strain evidence="13">HN-11 Male</strain>
        <tissue evidence="13">Kidney and liver</tissue>
    </source>
</reference>
<dbReference type="Pfam" id="PF00096">
    <property type="entry name" value="zf-C2H2"/>
    <property type="match status" value="7"/>
</dbReference>
<feature type="domain" description="C2H2-type" evidence="12">
    <location>
        <begin position="353"/>
        <end position="380"/>
    </location>
</feature>
<dbReference type="GO" id="GO:0031519">
    <property type="term" value="C:PcG protein complex"/>
    <property type="evidence" value="ECO:0007669"/>
    <property type="project" value="TreeGrafter"/>
</dbReference>
<dbReference type="PANTHER" id="PTHR14003">
    <property type="entry name" value="TRANSCRIPTIONAL REPRESSOR PROTEIN YY"/>
    <property type="match status" value="1"/>
</dbReference>
<feature type="domain" description="C2H2-type" evidence="12">
    <location>
        <begin position="325"/>
        <end position="352"/>
    </location>
</feature>
<feature type="region of interest" description="Disordered" evidence="11">
    <location>
        <begin position="166"/>
        <end position="190"/>
    </location>
</feature>
<keyword evidence="4 10" id="KW-0863">Zinc-finger</keyword>
<feature type="compositionally biased region" description="Basic and acidic residues" evidence="11">
    <location>
        <begin position="171"/>
        <end position="183"/>
    </location>
</feature>
<keyword evidence="6" id="KW-0805">Transcription regulation</keyword>
<feature type="region of interest" description="Disordered" evidence="11">
    <location>
        <begin position="301"/>
        <end position="321"/>
    </location>
</feature>
<dbReference type="Proteomes" id="UP000770717">
    <property type="component" value="Unassembled WGS sequence"/>
</dbReference>
<evidence type="ECO:0000256" key="10">
    <source>
        <dbReference type="PROSITE-ProRule" id="PRU00042"/>
    </source>
</evidence>
<feature type="domain" description="C2H2-type" evidence="12">
    <location>
        <begin position="219"/>
        <end position="246"/>
    </location>
</feature>
<sequence>MTENVLNLTLEILLELTGEDYTTLVKKTSSDGCRAPVCDGWGRHEDINVQKILELTNKMIELLTGEVPIRCQDVAVYFSMEEWEYLEGHKDLYKDAMMEDHQLLPSPDDGTRSSEGHLLSIDCKTEDCDITQDTYEEHAIIPDIPSARHIKDPSSDLFIQVLSYDSSQTDEQNKSHRGGEDQRTPTGERPYSCSECGKCFTRKSDVLRHQIIHTGEKPYSCSECGKCFSVKSTLVRHQRIHTEEKPCSYAEWDKCFKDESNFDQHQRIAQDTYEEPAIIPHIHSALHSKDPSFDPFIQVPSSDSSQNISHTSGEHERSNTGEKLYSCPVCGKCFTWKSHLVIHQRIHTGETPFLCLQCGKCFSYKSDLVRHQKIHTGEKPFSCPNCAKCFTLKSNLLQHQKTHTGEKPFSCTECGKCFSRKAHLVDHQRTHIGKSFSCSDCRKNFASKSHFLRHLRTHMGE</sequence>
<keyword evidence="3" id="KW-0677">Repeat</keyword>
<dbReference type="InterPro" id="IPR013087">
    <property type="entry name" value="Znf_C2H2_type"/>
</dbReference>
<dbReference type="SUPFAM" id="SSF57667">
    <property type="entry name" value="beta-beta-alpha zinc fingers"/>
    <property type="match status" value="5"/>
</dbReference>
<feature type="domain" description="C2H2-type" evidence="12">
    <location>
        <begin position="409"/>
        <end position="436"/>
    </location>
</feature>
<protein>
    <recommendedName>
        <fullName evidence="12">C2H2-type domain-containing protein</fullName>
    </recommendedName>
</protein>
<dbReference type="FunFam" id="3.30.160.60:FF:000218">
    <property type="entry name" value="Zinc finger protein 10"/>
    <property type="match status" value="1"/>
</dbReference>
<keyword evidence="5" id="KW-0862">Zinc</keyword>
<evidence type="ECO:0000256" key="8">
    <source>
        <dbReference type="ARBA" id="ARBA00023163"/>
    </source>
</evidence>
<dbReference type="EMBL" id="WNTK01002410">
    <property type="protein sequence ID" value="KAG9466057.1"/>
    <property type="molecule type" value="Genomic_DNA"/>
</dbReference>
<dbReference type="InterPro" id="IPR036236">
    <property type="entry name" value="Znf_C2H2_sf"/>
</dbReference>
<dbReference type="GO" id="GO:0000981">
    <property type="term" value="F:DNA-binding transcription factor activity, RNA polymerase II-specific"/>
    <property type="evidence" value="ECO:0007669"/>
    <property type="project" value="TreeGrafter"/>
</dbReference>
<feature type="domain" description="C2H2-type" evidence="12">
    <location>
        <begin position="436"/>
        <end position="461"/>
    </location>
</feature>
<keyword evidence="9" id="KW-0539">Nucleus</keyword>
<keyword evidence="14" id="KW-1185">Reference proteome</keyword>
<name>A0A8J6C7Z0_ELECQ</name>
<dbReference type="InterPro" id="IPR001909">
    <property type="entry name" value="KRAB"/>
</dbReference>
<dbReference type="PANTHER" id="PTHR14003:SF25">
    <property type="entry name" value="GASTRULA ZINC FINGER PROTEIN XLCGF57.1"/>
    <property type="match status" value="1"/>
</dbReference>
<evidence type="ECO:0000256" key="11">
    <source>
        <dbReference type="SAM" id="MobiDB-lite"/>
    </source>
</evidence>
<evidence type="ECO:0000256" key="1">
    <source>
        <dbReference type="ARBA" id="ARBA00004123"/>
    </source>
</evidence>
<dbReference type="InterPro" id="IPR036051">
    <property type="entry name" value="KRAB_dom_sf"/>
</dbReference>
<dbReference type="GO" id="GO:0000785">
    <property type="term" value="C:chromatin"/>
    <property type="evidence" value="ECO:0007669"/>
    <property type="project" value="TreeGrafter"/>
</dbReference>
<dbReference type="PROSITE" id="PS00028">
    <property type="entry name" value="ZINC_FINGER_C2H2_1"/>
    <property type="match status" value="7"/>
</dbReference>
<dbReference type="Gene3D" id="3.30.160.60">
    <property type="entry name" value="Classic Zinc Finger"/>
    <property type="match status" value="8"/>
</dbReference>
<dbReference type="FunFam" id="3.30.160.60:FF:002716">
    <property type="entry name" value="Zinc finger protein 212"/>
    <property type="match status" value="1"/>
</dbReference>
<dbReference type="FunFam" id="3.30.160.60:FF:000295">
    <property type="entry name" value="zinc finger protein 19"/>
    <property type="match status" value="1"/>
</dbReference>
<evidence type="ECO:0000259" key="12">
    <source>
        <dbReference type="PROSITE" id="PS50157"/>
    </source>
</evidence>
<keyword evidence="7" id="KW-0238">DNA-binding</keyword>
<evidence type="ECO:0000256" key="7">
    <source>
        <dbReference type="ARBA" id="ARBA00023125"/>
    </source>
</evidence>
<dbReference type="Pfam" id="PF01352">
    <property type="entry name" value="KRAB"/>
    <property type="match status" value="1"/>
</dbReference>
<evidence type="ECO:0000256" key="4">
    <source>
        <dbReference type="ARBA" id="ARBA00022771"/>
    </source>
</evidence>
<dbReference type="GO" id="GO:0000978">
    <property type="term" value="F:RNA polymerase II cis-regulatory region sequence-specific DNA binding"/>
    <property type="evidence" value="ECO:0007669"/>
    <property type="project" value="TreeGrafter"/>
</dbReference>
<evidence type="ECO:0000256" key="5">
    <source>
        <dbReference type="ARBA" id="ARBA00022833"/>
    </source>
</evidence>
<comment type="subcellular location">
    <subcellularLocation>
        <location evidence="1">Nucleus</location>
    </subcellularLocation>
</comment>
<dbReference type="Gene3D" id="6.10.140.140">
    <property type="match status" value="1"/>
</dbReference>
<dbReference type="PROSITE" id="PS50157">
    <property type="entry name" value="ZINC_FINGER_C2H2_2"/>
    <property type="match status" value="7"/>
</dbReference>
<dbReference type="FunFam" id="3.30.160.60:FF:000739">
    <property type="entry name" value="Zgc:171418 protein"/>
    <property type="match status" value="1"/>
</dbReference>
<dbReference type="AlphaFoldDB" id="A0A8J6C7Z0"/>
<dbReference type="GO" id="GO:0008270">
    <property type="term" value="F:zinc ion binding"/>
    <property type="evidence" value="ECO:0007669"/>
    <property type="project" value="UniProtKB-KW"/>
</dbReference>
<dbReference type="CDD" id="cd07765">
    <property type="entry name" value="KRAB_A-box"/>
    <property type="match status" value="1"/>
</dbReference>
<evidence type="ECO:0000313" key="13">
    <source>
        <dbReference type="EMBL" id="KAG9466057.1"/>
    </source>
</evidence>
<evidence type="ECO:0000256" key="3">
    <source>
        <dbReference type="ARBA" id="ARBA00022737"/>
    </source>
</evidence>
<feature type="compositionally biased region" description="Polar residues" evidence="11">
    <location>
        <begin position="301"/>
        <end position="311"/>
    </location>
</feature>
<dbReference type="SUPFAM" id="SSF109640">
    <property type="entry name" value="KRAB domain (Kruppel-associated box)"/>
    <property type="match status" value="1"/>
</dbReference>
<evidence type="ECO:0000256" key="6">
    <source>
        <dbReference type="ARBA" id="ARBA00023015"/>
    </source>
</evidence>
<keyword evidence="8" id="KW-0804">Transcription</keyword>
<feature type="domain" description="C2H2-type" evidence="12">
    <location>
        <begin position="191"/>
        <end position="218"/>
    </location>
</feature>
<gene>
    <name evidence="13" type="ORF">GDO78_017282</name>
</gene>
<dbReference type="OrthoDB" id="8117402at2759"/>
<comment type="caution">
    <text evidence="13">The sequence shown here is derived from an EMBL/GenBank/DDBJ whole genome shotgun (WGS) entry which is preliminary data.</text>
</comment>
<organism evidence="13 14">
    <name type="scientific">Eleutherodactylus coqui</name>
    <name type="common">Puerto Rican coqui</name>
    <dbReference type="NCBI Taxonomy" id="57060"/>
    <lineage>
        <taxon>Eukaryota</taxon>
        <taxon>Metazoa</taxon>
        <taxon>Chordata</taxon>
        <taxon>Craniata</taxon>
        <taxon>Vertebrata</taxon>
        <taxon>Euteleostomi</taxon>
        <taxon>Amphibia</taxon>
        <taxon>Batrachia</taxon>
        <taxon>Anura</taxon>
        <taxon>Neobatrachia</taxon>
        <taxon>Hyloidea</taxon>
        <taxon>Eleutherodactylidae</taxon>
        <taxon>Eleutherodactylinae</taxon>
        <taxon>Eleutherodactylus</taxon>
        <taxon>Eleutherodactylus</taxon>
    </lineage>
</organism>
<evidence type="ECO:0000313" key="14">
    <source>
        <dbReference type="Proteomes" id="UP000770717"/>
    </source>
</evidence>
<keyword evidence="2" id="KW-0479">Metal-binding</keyword>
<dbReference type="FunFam" id="3.30.160.60:FF:002343">
    <property type="entry name" value="Zinc finger protein 33A"/>
    <property type="match status" value="2"/>
</dbReference>
<proteinExistence type="predicted"/>
<evidence type="ECO:0000256" key="2">
    <source>
        <dbReference type="ARBA" id="ARBA00022723"/>
    </source>
</evidence>
<dbReference type="GO" id="GO:0005667">
    <property type="term" value="C:transcription regulator complex"/>
    <property type="evidence" value="ECO:0007669"/>
    <property type="project" value="TreeGrafter"/>
</dbReference>
<feature type="domain" description="C2H2-type" evidence="12">
    <location>
        <begin position="381"/>
        <end position="408"/>
    </location>
</feature>
<dbReference type="SMART" id="SM00355">
    <property type="entry name" value="ZnF_C2H2"/>
    <property type="match status" value="7"/>
</dbReference>